<gene>
    <name evidence="2" type="ORF">SAMN05444486_1045</name>
</gene>
<dbReference type="STRING" id="576131.SAMN05444486_1045"/>
<keyword evidence="1" id="KW-0472">Membrane</keyword>
<accession>A0A1H3MVI6</accession>
<proteinExistence type="predicted"/>
<dbReference type="EMBL" id="FNPR01000004">
    <property type="protein sequence ID" value="SDY80450.1"/>
    <property type="molecule type" value="Genomic_DNA"/>
</dbReference>
<evidence type="ECO:0000256" key="1">
    <source>
        <dbReference type="SAM" id="Phobius"/>
    </source>
</evidence>
<reference evidence="2 3" key="1">
    <citation type="submission" date="2016-10" db="EMBL/GenBank/DDBJ databases">
        <authorList>
            <person name="de Groot N.N."/>
        </authorList>
    </citation>
    <scope>NUCLEOTIDE SEQUENCE [LARGE SCALE GENOMIC DNA]</scope>
    <source>
        <strain evidence="2 3">DSM 24677</strain>
    </source>
</reference>
<feature type="transmembrane region" description="Helical" evidence="1">
    <location>
        <begin position="12"/>
        <end position="33"/>
    </location>
</feature>
<dbReference type="AlphaFoldDB" id="A0A1H3MVI6"/>
<dbReference type="RefSeq" id="WP_089893772.1">
    <property type="nucleotide sequence ID" value="NZ_CALLJM010000021.1"/>
</dbReference>
<keyword evidence="1" id="KW-0812">Transmembrane</keyword>
<dbReference type="GeneID" id="78125648"/>
<dbReference type="Pfam" id="PF06835">
    <property type="entry name" value="LptC"/>
    <property type="match status" value="1"/>
</dbReference>
<organism evidence="2 3">
    <name type="scientific">Lentibacter algarum</name>
    <dbReference type="NCBI Taxonomy" id="576131"/>
    <lineage>
        <taxon>Bacteria</taxon>
        <taxon>Pseudomonadati</taxon>
        <taxon>Pseudomonadota</taxon>
        <taxon>Alphaproteobacteria</taxon>
        <taxon>Rhodobacterales</taxon>
        <taxon>Roseobacteraceae</taxon>
        <taxon>Lentibacter</taxon>
    </lineage>
</organism>
<evidence type="ECO:0000313" key="3">
    <source>
        <dbReference type="Proteomes" id="UP000199026"/>
    </source>
</evidence>
<dbReference type="OrthoDB" id="7871110at2"/>
<dbReference type="InterPro" id="IPR010664">
    <property type="entry name" value="LipoPS_assembly_LptC-rel"/>
</dbReference>
<evidence type="ECO:0000313" key="2">
    <source>
        <dbReference type="EMBL" id="SDY80450.1"/>
    </source>
</evidence>
<protein>
    <submittedName>
        <fullName evidence="2">Lipopolysaccharide export system protein LptC</fullName>
    </submittedName>
</protein>
<keyword evidence="3" id="KW-1185">Reference proteome</keyword>
<keyword evidence="1" id="KW-1133">Transmembrane helix</keyword>
<name>A0A1H3MVI6_9RHOB</name>
<dbReference type="Proteomes" id="UP000199026">
    <property type="component" value="Unassembled WGS sequence"/>
</dbReference>
<sequence>MQSRIDRHTRLVAWAKITLPIVALAMLSTLFLLSKSVDPIATIPFSESDLADRTQSQQISQPEVFGVTPRGDLISLRAALARQNAEDSALMEAHEVSAKIKLTSGQTVDISAVEALHSSAQNIVTLSGSVFAQTSTGYTFHANELAMSLFDLRADSIGVVTGEGPGFTVAAGQMTLEIPEGESDAHILLKNGVKLVYTPVKEKE</sequence>